<feature type="signal peptide" evidence="1">
    <location>
        <begin position="1"/>
        <end position="19"/>
    </location>
</feature>
<keyword evidence="1" id="KW-0732">Signal</keyword>
<evidence type="ECO:0000259" key="2">
    <source>
        <dbReference type="Pfam" id="PF03886"/>
    </source>
</evidence>
<evidence type="ECO:0000313" key="4">
    <source>
        <dbReference type="Proteomes" id="UP000015559"/>
    </source>
</evidence>
<dbReference type="OrthoDB" id="1494661at2"/>
<dbReference type="KEGG" id="sdr:SCD_n02437"/>
<sequence length="198" mass="21390">MKLGAVLAASLLLTLAACATPAKTRYYTLSGVSPPSATEVTGVPDYRVAIGPVTVPDALDRQQIVLRVAPNRNAILDDERWSEPLKREIPRVLAEEVGQRLPAARVAVYLQYGGQGADYRVLIDVLSFESVPGESITLEAAWSVRNRAGERLREAHSVFVERVNAPGVTPLVSAHAKALDALGREIAEVLDSLTRAKR</sequence>
<dbReference type="STRING" id="1163617.SCD_n02437"/>
<organism evidence="3 4">
    <name type="scientific">Sulfuricella denitrificans (strain DSM 22764 / NBRC 105220 / skB26)</name>
    <dbReference type="NCBI Taxonomy" id="1163617"/>
    <lineage>
        <taxon>Bacteria</taxon>
        <taxon>Pseudomonadati</taxon>
        <taxon>Pseudomonadota</taxon>
        <taxon>Betaproteobacteria</taxon>
        <taxon>Nitrosomonadales</taxon>
        <taxon>Sulfuricellaceae</taxon>
        <taxon>Sulfuricella</taxon>
    </lineage>
</organism>
<evidence type="ECO:0000256" key="1">
    <source>
        <dbReference type="SAM" id="SignalP"/>
    </source>
</evidence>
<dbReference type="PROSITE" id="PS51257">
    <property type="entry name" value="PROKAR_LIPOPROTEIN"/>
    <property type="match status" value="1"/>
</dbReference>
<keyword evidence="4" id="KW-1185">Reference proteome</keyword>
<feature type="domain" description="ABC-type transport auxiliary lipoprotein component" evidence="2">
    <location>
        <begin position="27"/>
        <end position="187"/>
    </location>
</feature>
<dbReference type="SUPFAM" id="SSF159594">
    <property type="entry name" value="XCC0632-like"/>
    <property type="match status" value="1"/>
</dbReference>
<dbReference type="Proteomes" id="UP000015559">
    <property type="component" value="Chromosome"/>
</dbReference>
<proteinExistence type="predicted"/>
<dbReference type="InterPro" id="IPR005586">
    <property type="entry name" value="ABC_trans_aux"/>
</dbReference>
<dbReference type="AlphaFoldDB" id="S6AAU6"/>
<reference evidence="3 4" key="1">
    <citation type="journal article" date="2012" name="Appl. Environ. Microbiol.">
        <title>Draft genome sequence of a psychrotolerant sulfur-oxidizing bacterium, Sulfuricella denitrificans skB26, and proteomic insights into cold adaptation.</title>
        <authorList>
            <person name="Watanabe T."/>
            <person name="Kojima H."/>
            <person name="Fukui M."/>
        </authorList>
    </citation>
    <scope>NUCLEOTIDE SEQUENCE [LARGE SCALE GENOMIC DNA]</scope>
    <source>
        <strain evidence="4">skB26</strain>
    </source>
</reference>
<name>S6AAU6_SULDS</name>
<dbReference type="EMBL" id="AP013066">
    <property type="protein sequence ID" value="BAN36245.1"/>
    <property type="molecule type" value="Genomic_DNA"/>
</dbReference>
<dbReference type="eggNOG" id="COG3009">
    <property type="taxonomic scope" value="Bacteria"/>
</dbReference>
<gene>
    <name evidence="3" type="ORF">SCD_n02437</name>
</gene>
<protein>
    <recommendedName>
        <fullName evidence="2">ABC-type transport auxiliary lipoprotein component domain-containing protein</fullName>
    </recommendedName>
</protein>
<dbReference type="HOGENOM" id="CLU_096001_2_1_4"/>
<feature type="chain" id="PRO_5004545840" description="ABC-type transport auxiliary lipoprotein component domain-containing protein" evidence="1">
    <location>
        <begin position="20"/>
        <end position="198"/>
    </location>
</feature>
<dbReference type="Pfam" id="PF03886">
    <property type="entry name" value="ABC_trans_aux"/>
    <property type="match status" value="1"/>
</dbReference>
<evidence type="ECO:0000313" key="3">
    <source>
        <dbReference type="EMBL" id="BAN36245.1"/>
    </source>
</evidence>
<dbReference type="Gene3D" id="3.40.50.10610">
    <property type="entry name" value="ABC-type transport auxiliary lipoprotein component"/>
    <property type="match status" value="1"/>
</dbReference>
<dbReference type="RefSeq" id="WP_009205439.1">
    <property type="nucleotide sequence ID" value="NC_022357.1"/>
</dbReference>
<accession>S6AAU6</accession>